<accession>A0A2M6W6N3</accession>
<dbReference type="EMBL" id="PFBV01000003">
    <property type="protein sequence ID" value="PIT88444.1"/>
    <property type="molecule type" value="Genomic_DNA"/>
</dbReference>
<dbReference type="AlphaFoldDB" id="A0A2M6W6N3"/>
<evidence type="ECO:0000313" key="1">
    <source>
        <dbReference type="EMBL" id="PIT88444.1"/>
    </source>
</evidence>
<organism evidence="1 2">
    <name type="scientific">Candidatus Magasanikbacteria bacterium CG10_big_fil_rev_8_21_14_0_10_36_32</name>
    <dbReference type="NCBI Taxonomy" id="1974646"/>
    <lineage>
        <taxon>Bacteria</taxon>
        <taxon>Candidatus Magasanikiibacteriota</taxon>
    </lineage>
</organism>
<protein>
    <submittedName>
        <fullName evidence="1">Uncharacterized protein</fullName>
    </submittedName>
</protein>
<dbReference type="Proteomes" id="UP000231426">
    <property type="component" value="Unassembled WGS sequence"/>
</dbReference>
<gene>
    <name evidence="1" type="ORF">COU29_01520</name>
</gene>
<evidence type="ECO:0000313" key="2">
    <source>
        <dbReference type="Proteomes" id="UP000231426"/>
    </source>
</evidence>
<comment type="caution">
    <text evidence="1">The sequence shown here is derived from an EMBL/GenBank/DDBJ whole genome shotgun (WGS) entry which is preliminary data.</text>
</comment>
<proteinExistence type="predicted"/>
<sequence>MSFFSVFFGGSAGKYSNQEKIINEQEIHRLFNSIHLPNVSENEENTVEKAVLLARHSDGKISLRKIFETLRYLEKSKKISKNDRIKLMKVFENYFSQHFS</sequence>
<name>A0A2M6W6N3_9BACT</name>
<reference evidence="2" key="1">
    <citation type="submission" date="2017-09" db="EMBL/GenBank/DDBJ databases">
        <title>Depth-based differentiation of microbial function through sediment-hosted aquifers and enrichment of novel symbionts in the deep terrestrial subsurface.</title>
        <authorList>
            <person name="Probst A.J."/>
            <person name="Ladd B."/>
            <person name="Jarett J.K."/>
            <person name="Geller-Mcgrath D.E."/>
            <person name="Sieber C.M.K."/>
            <person name="Emerson J.B."/>
            <person name="Anantharaman K."/>
            <person name="Thomas B.C."/>
            <person name="Malmstrom R."/>
            <person name="Stieglmeier M."/>
            <person name="Klingl A."/>
            <person name="Woyke T."/>
            <person name="Ryan C.M."/>
            <person name="Banfield J.F."/>
        </authorList>
    </citation>
    <scope>NUCLEOTIDE SEQUENCE [LARGE SCALE GENOMIC DNA]</scope>
</reference>